<gene>
    <name evidence="10" type="ORF">LELG_04436</name>
</gene>
<dbReference type="eggNOG" id="KOG4086">
    <property type="taxonomic scope" value="Eukaryota"/>
</dbReference>
<keyword evidence="7 8" id="KW-0539">Nucleus</keyword>
<keyword evidence="4 8" id="KW-0805">Transcription regulation</keyword>
<dbReference type="PANTHER" id="PTHR13186">
    <property type="entry name" value="MEDIATOR OF RNA POLYMERASE II TRANSCRIPTION SUBUNIT 31"/>
    <property type="match status" value="1"/>
</dbReference>
<dbReference type="OrthoDB" id="10257739at2759"/>
<sequence>MTEVQNVNLDAASKQSPEKSQQEDEYQKLITSLPTRWEIELEFVQSLSNIPYVNYLAQNNYLQDPSFINYLKYLEYWSEPEYSKYLVYPNCLHILKLLLLLEQFRRDIVNPEVMNTLMNDMVKKWQLVDQVEKAELNEQGIVSSSETVKEVADIPPLNNGNGGPTIVVNNSEESKNVENPHIIVEEEEEEKEKEKEDAEKEVKKEAEEKINGTEALDPVSAEDVQMQ</sequence>
<evidence type="ECO:0000256" key="5">
    <source>
        <dbReference type="ARBA" id="ARBA00023159"/>
    </source>
</evidence>
<keyword evidence="6 8" id="KW-0804">Transcription</keyword>
<dbReference type="KEGG" id="lel:PVL30_004153"/>
<dbReference type="HOGENOM" id="CLU_071681_2_0_1"/>
<dbReference type="Proteomes" id="UP000001996">
    <property type="component" value="Unassembled WGS sequence"/>
</dbReference>
<evidence type="ECO:0000256" key="8">
    <source>
        <dbReference type="RuleBase" id="RU364129"/>
    </source>
</evidence>
<evidence type="ECO:0000256" key="4">
    <source>
        <dbReference type="ARBA" id="ARBA00023015"/>
    </source>
</evidence>
<evidence type="ECO:0000256" key="3">
    <source>
        <dbReference type="ARBA" id="ARBA00019660"/>
    </source>
</evidence>
<keyword evidence="11" id="KW-1185">Reference proteome</keyword>
<comment type="subcellular location">
    <subcellularLocation>
        <location evidence="1 8">Nucleus</location>
    </subcellularLocation>
</comment>
<protein>
    <recommendedName>
        <fullName evidence="3 8">Mediator of RNA polymerase II transcription subunit 31</fullName>
    </recommendedName>
</protein>
<feature type="compositionally biased region" description="Basic and acidic residues" evidence="9">
    <location>
        <begin position="192"/>
        <end position="211"/>
    </location>
</feature>
<accession>A5E497</accession>
<name>A5E497_LODEL</name>
<organism evidence="10 11">
    <name type="scientific">Lodderomyces elongisporus (strain ATCC 11503 / CBS 2605 / JCM 1781 / NBRC 1676 / NRRL YB-4239)</name>
    <name type="common">Yeast</name>
    <name type="synonym">Saccharomyces elongisporus</name>
    <dbReference type="NCBI Taxonomy" id="379508"/>
    <lineage>
        <taxon>Eukaryota</taxon>
        <taxon>Fungi</taxon>
        <taxon>Dikarya</taxon>
        <taxon>Ascomycota</taxon>
        <taxon>Saccharomycotina</taxon>
        <taxon>Pichiomycetes</taxon>
        <taxon>Debaryomycetaceae</taxon>
        <taxon>Candida/Lodderomyces clade</taxon>
        <taxon>Lodderomyces</taxon>
    </lineage>
</organism>
<dbReference type="GO" id="GO:0006355">
    <property type="term" value="P:regulation of DNA-templated transcription"/>
    <property type="evidence" value="ECO:0007669"/>
    <property type="project" value="InterPro"/>
</dbReference>
<keyword evidence="5 8" id="KW-0010">Activator</keyword>
<comment type="function">
    <text evidence="8">Component of the Mediator complex, a coactivator involved in the regulated transcription of nearly all RNA polymerase II-dependent genes. Mediator functions as a bridge to convey information from gene-specific regulatory proteins to the basal RNA polymerase II transcription machinery. Mediator is recruited to promoters by direct interactions with regulatory proteins and serves as a scaffold for the assembly of a functional preinitiation complex with RNA polymerase II and the general transcription factors.</text>
</comment>
<comment type="similarity">
    <text evidence="2 8">Belongs to the Mediator complex subunit 31 family.</text>
</comment>
<evidence type="ECO:0000256" key="2">
    <source>
        <dbReference type="ARBA" id="ARBA00006378"/>
    </source>
</evidence>
<dbReference type="EMBL" id="CH981529">
    <property type="protein sequence ID" value="EDK46255.1"/>
    <property type="molecule type" value="Genomic_DNA"/>
</dbReference>
<dbReference type="GeneID" id="5231437"/>
<dbReference type="AlphaFoldDB" id="A5E497"/>
<feature type="region of interest" description="Disordered" evidence="9">
    <location>
        <begin position="1"/>
        <end position="25"/>
    </location>
</feature>
<feature type="compositionally biased region" description="Basic and acidic residues" evidence="9">
    <location>
        <begin position="16"/>
        <end position="25"/>
    </location>
</feature>
<dbReference type="Gene3D" id="1.10.10.1340">
    <property type="entry name" value="Mediator of RNA polymerase II, submodule Med31 (Soh1)"/>
    <property type="match status" value="1"/>
</dbReference>
<dbReference type="InParanoid" id="A5E497"/>
<feature type="compositionally biased region" description="Polar residues" evidence="9">
    <location>
        <begin position="1"/>
        <end position="15"/>
    </location>
</feature>
<evidence type="ECO:0000256" key="1">
    <source>
        <dbReference type="ARBA" id="ARBA00004123"/>
    </source>
</evidence>
<evidence type="ECO:0000313" key="10">
    <source>
        <dbReference type="EMBL" id="EDK46255.1"/>
    </source>
</evidence>
<evidence type="ECO:0000256" key="6">
    <source>
        <dbReference type="ARBA" id="ARBA00023163"/>
    </source>
</evidence>
<dbReference type="GO" id="GO:0016592">
    <property type="term" value="C:mediator complex"/>
    <property type="evidence" value="ECO:0007669"/>
    <property type="project" value="InterPro"/>
</dbReference>
<reference evidence="10 11" key="1">
    <citation type="journal article" date="2009" name="Nature">
        <title>Evolution of pathogenicity and sexual reproduction in eight Candida genomes.</title>
        <authorList>
            <person name="Butler G."/>
            <person name="Rasmussen M.D."/>
            <person name="Lin M.F."/>
            <person name="Santos M.A."/>
            <person name="Sakthikumar S."/>
            <person name="Munro C.A."/>
            <person name="Rheinbay E."/>
            <person name="Grabherr M."/>
            <person name="Forche A."/>
            <person name="Reedy J.L."/>
            <person name="Agrafioti I."/>
            <person name="Arnaud M.B."/>
            <person name="Bates S."/>
            <person name="Brown A.J."/>
            <person name="Brunke S."/>
            <person name="Costanzo M.C."/>
            <person name="Fitzpatrick D.A."/>
            <person name="de Groot P.W."/>
            <person name="Harris D."/>
            <person name="Hoyer L.L."/>
            <person name="Hube B."/>
            <person name="Klis F.M."/>
            <person name="Kodira C."/>
            <person name="Lennard N."/>
            <person name="Logue M.E."/>
            <person name="Martin R."/>
            <person name="Neiman A.M."/>
            <person name="Nikolaou E."/>
            <person name="Quail M.A."/>
            <person name="Quinn J."/>
            <person name="Santos M.C."/>
            <person name="Schmitzberger F.F."/>
            <person name="Sherlock G."/>
            <person name="Shah P."/>
            <person name="Silverstein K.A."/>
            <person name="Skrzypek M.S."/>
            <person name="Soll D."/>
            <person name="Staggs R."/>
            <person name="Stansfield I."/>
            <person name="Stumpf M.P."/>
            <person name="Sudbery P.E."/>
            <person name="Srikantha T."/>
            <person name="Zeng Q."/>
            <person name="Berman J."/>
            <person name="Berriman M."/>
            <person name="Heitman J."/>
            <person name="Gow N.A."/>
            <person name="Lorenz M.C."/>
            <person name="Birren B.W."/>
            <person name="Kellis M."/>
            <person name="Cuomo C.A."/>
        </authorList>
    </citation>
    <scope>NUCLEOTIDE SEQUENCE [LARGE SCALE GENOMIC DNA]</scope>
    <source>
        <strain evidence="11">ATCC 11503 / BCRC 21390 / CBS 2605 / JCM 1781 / NBRC 1676 / NRRL YB-4239</strain>
    </source>
</reference>
<dbReference type="InterPro" id="IPR038089">
    <property type="entry name" value="Med31_sf"/>
</dbReference>
<comment type="subunit">
    <text evidence="8">Component of the Mediator complex.</text>
</comment>
<evidence type="ECO:0000256" key="7">
    <source>
        <dbReference type="ARBA" id="ARBA00023242"/>
    </source>
</evidence>
<feature type="region of interest" description="Disordered" evidence="9">
    <location>
        <begin position="168"/>
        <end position="227"/>
    </location>
</feature>
<dbReference type="GO" id="GO:0003712">
    <property type="term" value="F:transcription coregulator activity"/>
    <property type="evidence" value="ECO:0007669"/>
    <property type="project" value="InterPro"/>
</dbReference>
<dbReference type="STRING" id="379508.A5E497"/>
<dbReference type="Pfam" id="PF05669">
    <property type="entry name" value="Med31"/>
    <property type="match status" value="1"/>
</dbReference>
<dbReference type="InterPro" id="IPR008831">
    <property type="entry name" value="Mediator_Med31"/>
</dbReference>
<evidence type="ECO:0000313" key="11">
    <source>
        <dbReference type="Proteomes" id="UP000001996"/>
    </source>
</evidence>
<evidence type="ECO:0000256" key="9">
    <source>
        <dbReference type="SAM" id="MobiDB-lite"/>
    </source>
</evidence>
<proteinExistence type="inferred from homology"/>
<dbReference type="VEuPathDB" id="FungiDB:LELG_04436"/>